<keyword evidence="3 7" id="KW-0812">Transmembrane</keyword>
<sequence length="509" mass="55626">MLLNGGKPPGYRWRSSNFFILSCVTLALFSENFLYSFIVPILQHILEDRLHLDPSLTQTYTSAVFSAHALVCFFSGPIIAAWADSVPSRKGPLLVSLGGEIVGTIVVAAATSLPVLFLGRIIQGIAGNAAWIIGFATVADLVEDEQRSRVFTTTSMFFMSGLVVGPATSGILIKLVGYWPTWLTAIALLVFDMMMRLVMIESPLRLTTDVTDTTSDPSISDETSDLLPGHLPGPCRQEDTPWQEGDPASCLSGTTESSTQSFYKVILSNPRALTALACHAFNALILVSFDTTLPLYVTRAFGWDSSRTSMMFMELQLPAILLSPFAGWMKDRIGTSGPTCLGFLATAFLLWVLGTCGPDGLPFIGSGERGQAVYMASMLGLGFARPLLTGCGVIEMTSVVAELQRTQPAIFGPNGGMSRAYSLTNMAWTSTMFLGPILTSSLTQIVGYYYMNFFLGKSPSSKLAMRIVALTLWISQRFSPRPVVFWLHYISSGNRHILRTRNEFQLHEY</sequence>
<dbReference type="InterPro" id="IPR011701">
    <property type="entry name" value="MFS"/>
</dbReference>
<accession>A0A5N7DPW1</accession>
<feature type="transmembrane region" description="Helical" evidence="7">
    <location>
        <begin position="18"/>
        <end position="42"/>
    </location>
</feature>
<keyword evidence="9" id="KW-1185">Reference proteome</keyword>
<comment type="subcellular location">
    <subcellularLocation>
        <location evidence="1">Membrane</location>
        <topology evidence="1">Multi-pass membrane protein</topology>
    </subcellularLocation>
</comment>
<feature type="compositionally biased region" description="Low complexity" evidence="6">
    <location>
        <begin position="211"/>
        <end position="221"/>
    </location>
</feature>
<feature type="transmembrane region" description="Helical" evidence="7">
    <location>
        <begin position="121"/>
        <end position="142"/>
    </location>
</feature>
<dbReference type="PANTHER" id="PTHR23506">
    <property type="entry name" value="GH10249P"/>
    <property type="match status" value="1"/>
</dbReference>
<feature type="transmembrane region" description="Helical" evidence="7">
    <location>
        <begin position="427"/>
        <end position="451"/>
    </location>
</feature>
<dbReference type="EMBL" id="ML736748">
    <property type="protein sequence ID" value="KAE8407508.1"/>
    <property type="molecule type" value="Genomic_DNA"/>
</dbReference>
<dbReference type="RefSeq" id="XP_031944827.1">
    <property type="nucleotide sequence ID" value="XM_032086470.1"/>
</dbReference>
<feature type="transmembrane region" description="Helical" evidence="7">
    <location>
        <begin position="62"/>
        <end position="82"/>
    </location>
</feature>
<keyword evidence="5 7" id="KW-0472">Membrane</keyword>
<dbReference type="GeneID" id="43671161"/>
<accession>A0A5N6IEW0</accession>
<evidence type="ECO:0000256" key="2">
    <source>
        <dbReference type="ARBA" id="ARBA00022448"/>
    </source>
</evidence>
<dbReference type="OrthoDB" id="5086884at2759"/>
<dbReference type="PANTHER" id="PTHR23506:SF35">
    <property type="entry name" value="MAJOR FACILITATOR SUPERFAMILY (MFS) PROFILE DOMAIN-CONTAINING PROTEIN-RELATED"/>
    <property type="match status" value="1"/>
</dbReference>
<feature type="transmembrane region" description="Helical" evidence="7">
    <location>
        <begin position="179"/>
        <end position="198"/>
    </location>
</feature>
<organism evidence="8 9">
    <name type="scientific">Aspergillus pseudonomiae</name>
    <dbReference type="NCBI Taxonomy" id="1506151"/>
    <lineage>
        <taxon>Eukaryota</taxon>
        <taxon>Fungi</taxon>
        <taxon>Dikarya</taxon>
        <taxon>Ascomycota</taxon>
        <taxon>Pezizomycotina</taxon>
        <taxon>Eurotiomycetes</taxon>
        <taxon>Eurotiomycetidae</taxon>
        <taxon>Eurotiales</taxon>
        <taxon>Aspergillaceae</taxon>
        <taxon>Aspergillus</taxon>
        <taxon>Aspergillus subgen. Circumdati</taxon>
    </lineage>
</organism>
<gene>
    <name evidence="8" type="ORF">BDV37DRAFT_280041</name>
</gene>
<evidence type="ECO:0000313" key="9">
    <source>
        <dbReference type="Proteomes" id="UP000325579"/>
    </source>
</evidence>
<dbReference type="Proteomes" id="UP000325579">
    <property type="component" value="Unassembled WGS sequence"/>
</dbReference>
<dbReference type="InterPro" id="IPR050930">
    <property type="entry name" value="MFS_Vesicular_Transporter"/>
</dbReference>
<evidence type="ECO:0000256" key="1">
    <source>
        <dbReference type="ARBA" id="ARBA00004141"/>
    </source>
</evidence>
<feature type="region of interest" description="Disordered" evidence="6">
    <location>
        <begin position="211"/>
        <end position="230"/>
    </location>
</feature>
<evidence type="ECO:0000256" key="4">
    <source>
        <dbReference type="ARBA" id="ARBA00022989"/>
    </source>
</evidence>
<proteinExistence type="predicted"/>
<evidence type="ECO:0000256" key="7">
    <source>
        <dbReference type="SAM" id="Phobius"/>
    </source>
</evidence>
<dbReference type="GO" id="GO:0016020">
    <property type="term" value="C:membrane"/>
    <property type="evidence" value="ECO:0007669"/>
    <property type="project" value="UniProtKB-SubCell"/>
</dbReference>
<reference evidence="8 9" key="1">
    <citation type="submission" date="2019-04" db="EMBL/GenBank/DDBJ databases">
        <authorList>
            <consortium name="DOE Joint Genome Institute"/>
            <person name="Mondo S."/>
            <person name="Kjaerbolling I."/>
            <person name="Vesth T."/>
            <person name="Frisvad J.C."/>
            <person name="Nybo J.L."/>
            <person name="Theobald S."/>
            <person name="Kildgaard S."/>
            <person name="Isbrandt T."/>
            <person name="Kuo A."/>
            <person name="Sato A."/>
            <person name="Lyhne E.K."/>
            <person name="Kogle M.E."/>
            <person name="Wiebenga A."/>
            <person name="Kun R.S."/>
            <person name="Lubbers R.J."/>
            <person name="Makela M.R."/>
            <person name="Barry K."/>
            <person name="Chovatia M."/>
            <person name="Clum A."/>
            <person name="Daum C."/>
            <person name="Haridas S."/>
            <person name="He G."/>
            <person name="LaButti K."/>
            <person name="Lipzen A."/>
            <person name="Riley R."/>
            <person name="Salamov A."/>
            <person name="Simmons B.A."/>
            <person name="Magnuson J.K."/>
            <person name="Henrissat B."/>
            <person name="Mortensen U.H."/>
            <person name="Larsen T.O."/>
            <person name="Devries R.P."/>
            <person name="Grigoriev I.V."/>
            <person name="Machida M."/>
            <person name="Baker S.E."/>
            <person name="Andersen M.R."/>
            <person name="Cantor M.N."/>
            <person name="Hua S.X."/>
        </authorList>
    </citation>
    <scope>NUCLEOTIDE SEQUENCE [LARGE SCALE GENOMIC DNA]</scope>
    <source>
        <strain evidence="8 9">CBS 119388</strain>
    </source>
</reference>
<evidence type="ECO:0000313" key="8">
    <source>
        <dbReference type="EMBL" id="KAE8407508.1"/>
    </source>
</evidence>
<feature type="transmembrane region" description="Helical" evidence="7">
    <location>
        <begin position="335"/>
        <end position="353"/>
    </location>
</feature>
<evidence type="ECO:0000256" key="5">
    <source>
        <dbReference type="ARBA" id="ARBA00023136"/>
    </source>
</evidence>
<evidence type="ECO:0000256" key="6">
    <source>
        <dbReference type="SAM" id="MobiDB-lite"/>
    </source>
</evidence>
<dbReference type="InterPro" id="IPR036259">
    <property type="entry name" value="MFS_trans_sf"/>
</dbReference>
<evidence type="ECO:0000256" key="3">
    <source>
        <dbReference type="ARBA" id="ARBA00022692"/>
    </source>
</evidence>
<dbReference type="PROSITE" id="PS50850">
    <property type="entry name" value="MFS"/>
    <property type="match status" value="1"/>
</dbReference>
<dbReference type="InterPro" id="IPR020846">
    <property type="entry name" value="MFS_dom"/>
</dbReference>
<dbReference type="Gene3D" id="1.20.1250.20">
    <property type="entry name" value="MFS general substrate transporter like domains"/>
    <property type="match status" value="1"/>
</dbReference>
<keyword evidence="2" id="KW-0813">Transport</keyword>
<feature type="transmembrane region" description="Helical" evidence="7">
    <location>
        <begin position="94"/>
        <end position="115"/>
    </location>
</feature>
<dbReference type="SUPFAM" id="SSF103473">
    <property type="entry name" value="MFS general substrate transporter"/>
    <property type="match status" value="1"/>
</dbReference>
<protein>
    <submittedName>
        <fullName evidence="8">Major facilitator superfamily domain-containing protein</fullName>
    </submittedName>
</protein>
<feature type="transmembrane region" description="Helical" evidence="7">
    <location>
        <begin position="154"/>
        <end position="173"/>
    </location>
</feature>
<name>A0A5N6IEW0_9EURO</name>
<dbReference type="AlphaFoldDB" id="A0A5N6IEW0"/>
<dbReference type="Pfam" id="PF07690">
    <property type="entry name" value="MFS_1"/>
    <property type="match status" value="1"/>
</dbReference>
<dbReference type="GO" id="GO:0022857">
    <property type="term" value="F:transmembrane transporter activity"/>
    <property type="evidence" value="ECO:0007669"/>
    <property type="project" value="InterPro"/>
</dbReference>
<keyword evidence="4 7" id="KW-1133">Transmembrane helix</keyword>